<evidence type="ECO:0008006" key="4">
    <source>
        <dbReference type="Google" id="ProtNLM"/>
    </source>
</evidence>
<protein>
    <recommendedName>
        <fullName evidence="4">AAA family ATPase</fullName>
    </recommendedName>
</protein>
<proteinExistence type="predicted"/>
<dbReference type="SUPFAM" id="SSF52540">
    <property type="entry name" value="P-loop containing nucleoside triphosphate hydrolases"/>
    <property type="match status" value="1"/>
</dbReference>
<dbReference type="Gene3D" id="3.40.50.300">
    <property type="entry name" value="P-loop containing nucleotide triphosphate hydrolases"/>
    <property type="match status" value="1"/>
</dbReference>
<feature type="coiled-coil region" evidence="1">
    <location>
        <begin position="494"/>
        <end position="528"/>
    </location>
</feature>
<dbReference type="PANTHER" id="PTHR32182:SF0">
    <property type="entry name" value="DNA REPLICATION AND REPAIR PROTEIN RECF"/>
    <property type="match status" value="1"/>
</dbReference>
<dbReference type="InterPro" id="IPR027417">
    <property type="entry name" value="P-loop_NTPase"/>
</dbReference>
<dbReference type="Pfam" id="PF13555">
    <property type="entry name" value="AAA_29"/>
    <property type="match status" value="1"/>
</dbReference>
<reference evidence="3" key="1">
    <citation type="journal article" date="2019" name="Int. J. Syst. Evol. Microbiol.">
        <title>The Global Catalogue of Microorganisms (GCM) 10K type strain sequencing project: providing services to taxonomists for standard genome sequencing and annotation.</title>
        <authorList>
            <consortium name="The Broad Institute Genomics Platform"/>
            <consortium name="The Broad Institute Genome Sequencing Center for Infectious Disease"/>
            <person name="Wu L."/>
            <person name="Ma J."/>
        </authorList>
    </citation>
    <scope>NUCLEOTIDE SEQUENCE [LARGE SCALE GENOMIC DNA]</scope>
    <source>
        <strain evidence="3">KCTC 32239</strain>
    </source>
</reference>
<feature type="coiled-coil region" evidence="1">
    <location>
        <begin position="767"/>
        <end position="794"/>
    </location>
</feature>
<keyword evidence="1" id="KW-0175">Coiled coil</keyword>
<dbReference type="PANTHER" id="PTHR32182">
    <property type="entry name" value="DNA REPLICATION AND REPAIR PROTEIN RECF"/>
    <property type="match status" value="1"/>
</dbReference>
<evidence type="ECO:0000313" key="2">
    <source>
        <dbReference type="EMBL" id="GGY71220.1"/>
    </source>
</evidence>
<accession>A0ABQ3AZ02</accession>
<evidence type="ECO:0000256" key="1">
    <source>
        <dbReference type="SAM" id="Coils"/>
    </source>
</evidence>
<evidence type="ECO:0000313" key="3">
    <source>
        <dbReference type="Proteomes" id="UP000619761"/>
    </source>
</evidence>
<dbReference type="Proteomes" id="UP000619761">
    <property type="component" value="Unassembled WGS sequence"/>
</dbReference>
<dbReference type="EMBL" id="BMYZ01000001">
    <property type="protein sequence ID" value="GGY71220.1"/>
    <property type="molecule type" value="Genomic_DNA"/>
</dbReference>
<dbReference type="Pfam" id="PF13558">
    <property type="entry name" value="SbcC_Walker_B"/>
    <property type="match status" value="1"/>
</dbReference>
<sequence>MFLKKFIYINWGNVPNTEFEFGPINLFSGGNGSGKTTAADAIQTIMTAAHDNLFHFNPGQDESSQRGRGGKLVRTLASYVLGCDDGAYSRPQGCDGYLAAVFHPTQGENGEPFTALIGMRAFVETAGQGASQQKVARLDDCHFYILSDVALSLKDLLKEENTHKYVVPLDKIYAGLRRQYGQEQVEKYDKKKSYLCRLYGILRGRKDAVSEREAMNAARAFSRFMAYKPIKGIDEFVANEVLEYRDLGEAIRNVSAMLKRIHTMESDARNLRQAIDRMATGRTLSDNFIASWLEQQVLHYSVAKRRFGDCQSLYLDAKHKQQALREAAASHTQSLALCESRRDEINQLILAATARRLGVPALRDKDQLEQEKIAQEKLIHNNVPELLKQDQQLKLNMEAAQQCAQTLRNTSIALEIPALKDAHLNKLAKAISTCEESIDIHQLLNRDWIDVSPLVQHLDSVVEQQKNHNLFVHSLFALDASSAVAHQGNRINLRDQLAQERDKRRASAERLQKTIETKRREIQTLEAHQVNYPPFVRAALEAIAVQCPKADARVLCDYVNVTDHEWQAAIEGYIGAARFGIIVAPEYEADAIALVRNMSGQANRARIIQGEKARKDWEKSGDFANNSIIQVMNFSHATAEAYLKASYGNVQRVESANELRNTRRGITKDAMGSGNYAMFRCDMADSDLVFGQGARERALEAKRNEFHSLNIELQAATDYVNEAQHLLAAVDKLKILTYADTLQTMLAAQDRIAAIDASLQQLDLSDTKALDEELNELKARLHEQQKQFNEINNAQVDCRAELKNADVLCHKLDAEQDKTLAVVDECEANLQSIAGLWPDFNVDERLQAADEAVGQQSIGYFENSLASVNAELKSILHRLQQAVMQHNQFCLSADSILFNLDYNDELGSSNFRHVCDMRRQFDALYNRDKNHILAQRHQEIESLRLSFNNAFVSNLCHSIYQAINDGKKTLEELNKELEHHRFGADRERFRFDWEWVPEFKEYWQFFKAVIDSPNLGDGETLFNMKLEEKHQKVRERLMSMLLDEDEQKALRELTRIADYRNYRCYEIYKEPEGKAPIALSQYGTGSGGQLETPAYIIRSAAITSAFRFNEGSSHLRMVLVDEAFSKMDEHRSREVINYLTESLGLQLNFIMPSSKSGPFMDLISNQFVFSKCPTAEPVGELKTRVVLDRQVCDQEKIAKLMANHRRTIRQQASLDFMVEVEGVEVV</sequence>
<comment type="caution">
    <text evidence="2">The sequence shown here is derived from an EMBL/GenBank/DDBJ whole genome shotgun (WGS) entry which is preliminary data.</text>
</comment>
<gene>
    <name evidence="2" type="ORF">GCM10011613_14820</name>
</gene>
<keyword evidence="3" id="KW-1185">Reference proteome</keyword>
<organism evidence="2 3">
    <name type="scientific">Cellvibrio zantedeschiae</name>
    <dbReference type="NCBI Taxonomy" id="1237077"/>
    <lineage>
        <taxon>Bacteria</taxon>
        <taxon>Pseudomonadati</taxon>
        <taxon>Pseudomonadota</taxon>
        <taxon>Gammaproteobacteria</taxon>
        <taxon>Cellvibrionales</taxon>
        <taxon>Cellvibrionaceae</taxon>
        <taxon>Cellvibrio</taxon>
    </lineage>
</organism>
<dbReference type="RefSeq" id="WP_189417161.1">
    <property type="nucleotide sequence ID" value="NZ_BMYZ01000001.1"/>
</dbReference>
<name>A0ABQ3AZ02_9GAMM</name>